<dbReference type="InterPro" id="IPR023408">
    <property type="entry name" value="MscS_beta-dom_sf"/>
</dbReference>
<comment type="subcellular location">
    <subcellularLocation>
        <location evidence="1">Cell membrane</location>
        <topology evidence="1">Multi-pass membrane protein</topology>
    </subcellularLocation>
</comment>
<evidence type="ECO:0000256" key="3">
    <source>
        <dbReference type="ARBA" id="ARBA00022475"/>
    </source>
</evidence>
<dbReference type="SUPFAM" id="SSF82689">
    <property type="entry name" value="Mechanosensitive channel protein MscS (YggB), C-terminal domain"/>
    <property type="match status" value="1"/>
</dbReference>
<evidence type="ECO:0000256" key="4">
    <source>
        <dbReference type="ARBA" id="ARBA00022692"/>
    </source>
</evidence>
<proteinExistence type="inferred from homology"/>
<dbReference type="PANTHER" id="PTHR30460:SF0">
    <property type="entry name" value="MODERATE CONDUCTANCE MECHANOSENSITIVE CHANNEL YBIO"/>
    <property type="match status" value="1"/>
</dbReference>
<dbReference type="SUPFAM" id="SSF50182">
    <property type="entry name" value="Sm-like ribonucleoproteins"/>
    <property type="match status" value="1"/>
</dbReference>
<dbReference type="Proteomes" id="UP000006875">
    <property type="component" value="Plasmid pILYOP01"/>
</dbReference>
<evidence type="ECO:0000259" key="9">
    <source>
        <dbReference type="Pfam" id="PF21082"/>
    </source>
</evidence>
<dbReference type="EMBL" id="CP002282">
    <property type="protein sequence ID" value="ADO83784.1"/>
    <property type="molecule type" value="Genomic_DNA"/>
</dbReference>
<feature type="domain" description="Mechanosensitive ion channel MscS" evidence="8">
    <location>
        <begin position="368"/>
        <end position="432"/>
    </location>
</feature>
<protein>
    <submittedName>
        <fullName evidence="11">MscS Mechanosensitive ion channel</fullName>
    </submittedName>
</protein>
<geneLocation type="plasmid" evidence="11 12">
    <name>pILYOP01</name>
</geneLocation>
<evidence type="ECO:0000256" key="6">
    <source>
        <dbReference type="ARBA" id="ARBA00023136"/>
    </source>
</evidence>
<dbReference type="InterPro" id="IPR011066">
    <property type="entry name" value="MscS_channel_C_sf"/>
</dbReference>
<reference evidence="11 12" key="1">
    <citation type="journal article" date="2010" name="Stand. Genomic Sci.">
        <title>Complete genome sequence of Ilyobacter polytropus type strain (CuHbu1).</title>
        <authorList>
            <person name="Sikorski J."/>
            <person name="Chertkov O."/>
            <person name="Lapidus A."/>
            <person name="Nolan M."/>
            <person name="Lucas S."/>
            <person name="Del Rio T.G."/>
            <person name="Tice H."/>
            <person name="Cheng J.F."/>
            <person name="Tapia R."/>
            <person name="Han C."/>
            <person name="Goodwin L."/>
            <person name="Pitluck S."/>
            <person name="Liolios K."/>
            <person name="Ivanova N."/>
            <person name="Mavromatis K."/>
            <person name="Mikhailova N."/>
            <person name="Pati A."/>
            <person name="Chen A."/>
            <person name="Palaniappan K."/>
            <person name="Land M."/>
            <person name="Hauser L."/>
            <person name="Chang Y.J."/>
            <person name="Jeffries C.D."/>
            <person name="Brambilla E."/>
            <person name="Yasawong M."/>
            <person name="Rohde M."/>
            <person name="Pukall R."/>
            <person name="Spring S."/>
            <person name="Goker M."/>
            <person name="Woyke T."/>
            <person name="Bristow J."/>
            <person name="Eisen J.A."/>
            <person name="Markowitz V."/>
            <person name="Hugenholtz P."/>
            <person name="Kyrpides N.C."/>
            <person name="Klenk H.P."/>
        </authorList>
    </citation>
    <scope>NUCLEOTIDE SEQUENCE [LARGE SCALE GENOMIC DNA]</scope>
    <source>
        <strain evidence="12">ATCC 51220 / DSM 2926 / LMG 16218 / CuHBu1</strain>
        <plasmid evidence="12">pILYOP01</plasmid>
    </source>
</reference>
<dbReference type="InterPro" id="IPR045276">
    <property type="entry name" value="YbiO_bact"/>
</dbReference>
<dbReference type="HOGENOM" id="CLU_036700_0_0_0"/>
<sequence length="543" mass="62822">MEMLKPFEYFLKDIIFIVGEIITLSLLFLFVYIIFKILFKKTDYIPFLKKYKEHSKMVLKKIKRLLIYSYIFVFILLMGYNGYLFYKKIGIYENALHLASKIPNKFWTETLIGSVKLILVCIGANYLIKIILKILDKAQAAAKEYKNISSNNETIDSFFLRLRKIIKNSVKFLVVIYAMNLMLFPEVFLSNMYVLLKIYLIISGGMLFTKAATAVVDSLEDLSKRYWYREDYVGWYNRLNNLLPLFRRCLEYVIYVWVTSLAMLQISFFERFVPFGTALVQIIGIFFITRVIVEILKFFVDKYMMKSEKQVLNKQRETLVPITKSILQSIIYFIAFVLMLRALNINPMPILAGAGILGIVIGMGAQSLINDLVAGIFILFESIFLVGDYIETGSAKGIVESVLLRTTKIRDPNGQLHILRNGQIEGVENYSKGYTFAVVEVGVAYESDLKHVFNVLTSLGKQIKEKNSSVLEEMIVQGIKEFGESELLIRTVTKVRPGHHFSVAYELRNMIKDEFEKEGIEIPFARRVLIFKNQEEIKQDIEI</sequence>
<dbReference type="Pfam" id="PF21082">
    <property type="entry name" value="MS_channel_3rd"/>
    <property type="match status" value="1"/>
</dbReference>
<dbReference type="InterPro" id="IPR049278">
    <property type="entry name" value="MS_channel_C"/>
</dbReference>
<keyword evidence="12" id="KW-1185">Reference proteome</keyword>
<feature type="transmembrane region" description="Helical" evidence="7">
    <location>
        <begin position="194"/>
        <end position="216"/>
    </location>
</feature>
<organism evidence="11 12">
    <name type="scientific">Ilyobacter polytropus (strain ATCC 51220 / DSM 2926 / LMG 16218 / CuHBu1)</name>
    <dbReference type="NCBI Taxonomy" id="572544"/>
    <lineage>
        <taxon>Bacteria</taxon>
        <taxon>Fusobacteriati</taxon>
        <taxon>Fusobacteriota</taxon>
        <taxon>Fusobacteriia</taxon>
        <taxon>Fusobacteriales</taxon>
        <taxon>Fusobacteriaceae</taxon>
        <taxon>Ilyobacter</taxon>
    </lineage>
</organism>
<feature type="transmembrane region" description="Helical" evidence="7">
    <location>
        <begin position="321"/>
        <end position="342"/>
    </location>
</feature>
<evidence type="ECO:0000256" key="2">
    <source>
        <dbReference type="ARBA" id="ARBA00008017"/>
    </source>
</evidence>
<feature type="domain" description="Mechanosensitive ion channel transmembrane helices 2/3" evidence="10">
    <location>
        <begin position="330"/>
        <end position="366"/>
    </location>
</feature>
<dbReference type="OrthoDB" id="9809206at2"/>
<evidence type="ECO:0000256" key="5">
    <source>
        <dbReference type="ARBA" id="ARBA00022989"/>
    </source>
</evidence>
<name>E3HBG9_ILYPC</name>
<dbReference type="InterPro" id="IPR010920">
    <property type="entry name" value="LSM_dom_sf"/>
</dbReference>
<feature type="transmembrane region" description="Helical" evidence="7">
    <location>
        <begin position="252"/>
        <end position="269"/>
    </location>
</feature>
<accession>E3HBG9</accession>
<feature type="transmembrane region" description="Helical" evidence="7">
    <location>
        <begin position="106"/>
        <end position="128"/>
    </location>
</feature>
<feature type="transmembrane region" description="Helical" evidence="7">
    <location>
        <begin position="275"/>
        <end position="300"/>
    </location>
</feature>
<evidence type="ECO:0000259" key="8">
    <source>
        <dbReference type="Pfam" id="PF00924"/>
    </source>
</evidence>
<evidence type="ECO:0000313" key="11">
    <source>
        <dbReference type="EMBL" id="ADO83784.1"/>
    </source>
</evidence>
<dbReference type="GO" id="GO:0008381">
    <property type="term" value="F:mechanosensitive monoatomic ion channel activity"/>
    <property type="evidence" value="ECO:0007669"/>
    <property type="project" value="InterPro"/>
</dbReference>
<feature type="transmembrane region" description="Helical" evidence="7">
    <location>
        <begin position="65"/>
        <end position="86"/>
    </location>
</feature>
<keyword evidence="6 7" id="KW-0472">Membrane</keyword>
<dbReference type="Gene3D" id="2.30.30.60">
    <property type="match status" value="1"/>
</dbReference>
<evidence type="ECO:0000256" key="1">
    <source>
        <dbReference type="ARBA" id="ARBA00004651"/>
    </source>
</evidence>
<keyword evidence="11" id="KW-0614">Plasmid</keyword>
<dbReference type="SUPFAM" id="SSF82861">
    <property type="entry name" value="Mechanosensitive channel protein MscS (YggB), transmembrane region"/>
    <property type="match status" value="1"/>
</dbReference>
<dbReference type="Gene3D" id="1.10.287.1260">
    <property type="match status" value="1"/>
</dbReference>
<dbReference type="KEGG" id="ipo:Ilyop_2013"/>
<dbReference type="GO" id="GO:0005886">
    <property type="term" value="C:plasma membrane"/>
    <property type="evidence" value="ECO:0007669"/>
    <property type="project" value="UniProtKB-SubCell"/>
</dbReference>
<keyword evidence="3" id="KW-1003">Cell membrane</keyword>
<dbReference type="AlphaFoldDB" id="E3HBG9"/>
<comment type="similarity">
    <text evidence="2">Belongs to the MscS (TC 1.A.23) family.</text>
</comment>
<dbReference type="InterPro" id="IPR049142">
    <property type="entry name" value="MS_channel_1st"/>
</dbReference>
<dbReference type="Gene3D" id="3.30.70.100">
    <property type="match status" value="1"/>
</dbReference>
<gene>
    <name evidence="11" type="ordered locus">Ilyop_2013</name>
</gene>
<dbReference type="PANTHER" id="PTHR30460">
    <property type="entry name" value="MODERATE CONDUCTANCE MECHANOSENSITIVE CHANNEL YBIO"/>
    <property type="match status" value="1"/>
</dbReference>
<evidence type="ECO:0000313" key="12">
    <source>
        <dbReference type="Proteomes" id="UP000006875"/>
    </source>
</evidence>
<dbReference type="Pfam" id="PF00924">
    <property type="entry name" value="MS_channel_2nd"/>
    <property type="match status" value="1"/>
</dbReference>
<dbReference type="InterPro" id="IPR006685">
    <property type="entry name" value="MscS_channel_2nd"/>
</dbReference>
<dbReference type="RefSeq" id="WP_013388446.1">
    <property type="nucleotide sequence ID" value="NC_014633.1"/>
</dbReference>
<dbReference type="InterPro" id="IPR011014">
    <property type="entry name" value="MscS_channel_TM-2"/>
</dbReference>
<feature type="transmembrane region" description="Helical" evidence="7">
    <location>
        <begin position="170"/>
        <end position="188"/>
    </location>
</feature>
<feature type="transmembrane region" description="Helical" evidence="7">
    <location>
        <begin position="348"/>
        <end position="365"/>
    </location>
</feature>
<evidence type="ECO:0000259" key="10">
    <source>
        <dbReference type="Pfam" id="PF21088"/>
    </source>
</evidence>
<feature type="domain" description="Mechanosensitive ion channel MscS C-terminal" evidence="9">
    <location>
        <begin position="438"/>
        <end position="522"/>
    </location>
</feature>
<evidence type="ECO:0000256" key="7">
    <source>
        <dbReference type="SAM" id="Phobius"/>
    </source>
</evidence>
<keyword evidence="5 7" id="KW-1133">Transmembrane helix</keyword>
<feature type="transmembrane region" description="Helical" evidence="7">
    <location>
        <begin position="14"/>
        <end position="39"/>
    </location>
</feature>
<dbReference type="Pfam" id="PF21088">
    <property type="entry name" value="MS_channel_1st"/>
    <property type="match status" value="1"/>
</dbReference>
<keyword evidence="4 7" id="KW-0812">Transmembrane</keyword>